<name>A0A402CNV8_9BACT</name>
<dbReference type="NCBIfam" id="TIGR04294">
    <property type="entry name" value="pre_pil_HX9DG"/>
    <property type="match status" value="1"/>
</dbReference>
<organism evidence="1 2">
    <name type="scientific">Capsulimonas corticalis</name>
    <dbReference type="NCBI Taxonomy" id="2219043"/>
    <lineage>
        <taxon>Bacteria</taxon>
        <taxon>Bacillati</taxon>
        <taxon>Armatimonadota</taxon>
        <taxon>Armatimonadia</taxon>
        <taxon>Capsulimonadales</taxon>
        <taxon>Capsulimonadaceae</taxon>
        <taxon>Capsulimonas</taxon>
    </lineage>
</organism>
<dbReference type="InterPro" id="IPR027558">
    <property type="entry name" value="Pre_pil_HX9DG_C"/>
</dbReference>
<dbReference type="Pfam" id="PF07596">
    <property type="entry name" value="SBP_bac_10"/>
    <property type="match status" value="1"/>
</dbReference>
<reference evidence="1 2" key="1">
    <citation type="journal article" date="2019" name="Int. J. Syst. Evol. Microbiol.">
        <title>Capsulimonas corticalis gen. nov., sp. nov., an aerobic capsulated bacterium, of a novel bacterial order, Capsulimonadales ord. nov., of the class Armatimonadia of the phylum Armatimonadetes.</title>
        <authorList>
            <person name="Li J."/>
            <person name="Kudo C."/>
            <person name="Tonouchi A."/>
        </authorList>
    </citation>
    <scope>NUCLEOTIDE SEQUENCE [LARGE SCALE GENOMIC DNA]</scope>
    <source>
        <strain evidence="1 2">AX-7</strain>
    </source>
</reference>
<dbReference type="EMBL" id="AP025739">
    <property type="protein sequence ID" value="BDI33146.1"/>
    <property type="molecule type" value="Genomic_DNA"/>
</dbReference>
<dbReference type="AlphaFoldDB" id="A0A402CNV8"/>
<dbReference type="InterPro" id="IPR011453">
    <property type="entry name" value="DUF1559"/>
</dbReference>
<dbReference type="InterPro" id="IPR045584">
    <property type="entry name" value="Pilin-like"/>
</dbReference>
<evidence type="ECO:0000313" key="1">
    <source>
        <dbReference type="EMBL" id="BDI33146.1"/>
    </source>
</evidence>
<dbReference type="KEGG" id="ccot:CCAX7_51970"/>
<dbReference type="PANTHER" id="PTHR30093:SF2">
    <property type="entry name" value="TYPE II SECRETION SYSTEM PROTEIN H"/>
    <property type="match status" value="1"/>
</dbReference>
<dbReference type="PROSITE" id="PS00409">
    <property type="entry name" value="PROKAR_NTER_METHYL"/>
    <property type="match status" value="1"/>
</dbReference>
<dbReference type="Gene3D" id="3.30.700.10">
    <property type="entry name" value="Glycoprotein, Type 4 Pilin"/>
    <property type="match status" value="1"/>
</dbReference>
<dbReference type="InterPro" id="IPR012902">
    <property type="entry name" value="N_methyl_site"/>
</dbReference>
<dbReference type="PANTHER" id="PTHR30093">
    <property type="entry name" value="GENERAL SECRETION PATHWAY PROTEIN G"/>
    <property type="match status" value="1"/>
</dbReference>
<dbReference type="SUPFAM" id="SSF54523">
    <property type="entry name" value="Pili subunits"/>
    <property type="match status" value="1"/>
</dbReference>
<dbReference type="Proteomes" id="UP000287394">
    <property type="component" value="Chromosome"/>
</dbReference>
<keyword evidence="2" id="KW-1185">Reference proteome</keyword>
<gene>
    <name evidence="1" type="ORF">CCAX7_51970</name>
</gene>
<accession>A0A402CNV8</accession>
<proteinExistence type="predicted"/>
<dbReference type="NCBIfam" id="TIGR02532">
    <property type="entry name" value="IV_pilin_GFxxxE"/>
    <property type="match status" value="1"/>
</dbReference>
<dbReference type="Pfam" id="PF07963">
    <property type="entry name" value="N_methyl"/>
    <property type="match status" value="1"/>
</dbReference>
<sequence>MKIRTKLPRSSGFTLIELLVVIAIIAILSAILFPVFAQAREKARSISCLSNLKQIGVAFLQYNQDSDEYFPGLYQGNWNSSTGRWMDSIQPYIKSTQVFNCPSDSNAANKYIPNRGLLDLSATNVGGFGSYAASNAYWGNGGNAGGSQWAGPMSGAQNVTDALPAIESPSTTFLAGDGNGSFQLSWAFNAQQPTAIDAASTPPNTLHGTDATNTNLEGMLVARHQNRTNVIFCDGHAKSMTLSSLLTTSAQTTTTCGTWETPTNHCGLVYFTRADDGQ</sequence>
<evidence type="ECO:0000313" key="2">
    <source>
        <dbReference type="Proteomes" id="UP000287394"/>
    </source>
</evidence>
<protein>
    <submittedName>
        <fullName evidence="1">Uncharacterized protein</fullName>
    </submittedName>
</protein>